<gene>
    <name evidence="1" type="ORF">Scaly_3103700</name>
</gene>
<protein>
    <submittedName>
        <fullName evidence="1">Uncharacterized protein</fullName>
    </submittedName>
</protein>
<reference evidence="1" key="2">
    <citation type="journal article" date="2024" name="Plant">
        <title>Genomic evolution and insights into agronomic trait innovations of Sesamum species.</title>
        <authorList>
            <person name="Miao H."/>
            <person name="Wang L."/>
            <person name="Qu L."/>
            <person name="Liu H."/>
            <person name="Sun Y."/>
            <person name="Le M."/>
            <person name="Wang Q."/>
            <person name="Wei S."/>
            <person name="Zheng Y."/>
            <person name="Lin W."/>
            <person name="Duan Y."/>
            <person name="Cao H."/>
            <person name="Xiong S."/>
            <person name="Wang X."/>
            <person name="Wei L."/>
            <person name="Li C."/>
            <person name="Ma Q."/>
            <person name="Ju M."/>
            <person name="Zhao R."/>
            <person name="Li G."/>
            <person name="Mu C."/>
            <person name="Tian Q."/>
            <person name="Mei H."/>
            <person name="Zhang T."/>
            <person name="Gao T."/>
            <person name="Zhang H."/>
        </authorList>
    </citation>
    <scope>NUCLEOTIDE SEQUENCE</scope>
    <source>
        <strain evidence="1">KEN8</strain>
    </source>
</reference>
<accession>A0AAW2JM40</accession>
<sequence length="228" mass="25703">MMAGREWISTVDENHRQYEFPSYWGINAERGFPSYDSYSESYNSGWQDHFNYWDQEEQLRYQPPPSPMQAAPQTPNSGMSLEDIVKSLALTTLQLKQDTMAGFKSLGNQISQLATSISKLEAQASQQTEVNPENASAMTPQSREELHMIEQAPVDTSEDEKTLEYTEVQNEKVESNLISPPSSNTCALLFPCSMPKSEEDEKEITLNKVKINITPLDLKALPTTNISI</sequence>
<evidence type="ECO:0000313" key="1">
    <source>
        <dbReference type="EMBL" id="KAL0295438.1"/>
    </source>
</evidence>
<dbReference type="EMBL" id="JACGWM010001038">
    <property type="protein sequence ID" value="KAL0295438.1"/>
    <property type="molecule type" value="Genomic_DNA"/>
</dbReference>
<comment type="caution">
    <text evidence="1">The sequence shown here is derived from an EMBL/GenBank/DDBJ whole genome shotgun (WGS) entry which is preliminary data.</text>
</comment>
<dbReference type="AlphaFoldDB" id="A0AAW2JM40"/>
<proteinExistence type="predicted"/>
<organism evidence="1">
    <name type="scientific">Sesamum calycinum</name>
    <dbReference type="NCBI Taxonomy" id="2727403"/>
    <lineage>
        <taxon>Eukaryota</taxon>
        <taxon>Viridiplantae</taxon>
        <taxon>Streptophyta</taxon>
        <taxon>Embryophyta</taxon>
        <taxon>Tracheophyta</taxon>
        <taxon>Spermatophyta</taxon>
        <taxon>Magnoliopsida</taxon>
        <taxon>eudicotyledons</taxon>
        <taxon>Gunneridae</taxon>
        <taxon>Pentapetalae</taxon>
        <taxon>asterids</taxon>
        <taxon>lamiids</taxon>
        <taxon>Lamiales</taxon>
        <taxon>Pedaliaceae</taxon>
        <taxon>Sesamum</taxon>
    </lineage>
</organism>
<name>A0AAW2JM40_9LAMI</name>
<reference evidence="1" key="1">
    <citation type="submission" date="2020-06" db="EMBL/GenBank/DDBJ databases">
        <authorList>
            <person name="Li T."/>
            <person name="Hu X."/>
            <person name="Zhang T."/>
            <person name="Song X."/>
            <person name="Zhang H."/>
            <person name="Dai N."/>
            <person name="Sheng W."/>
            <person name="Hou X."/>
            <person name="Wei L."/>
        </authorList>
    </citation>
    <scope>NUCLEOTIDE SEQUENCE</scope>
    <source>
        <strain evidence="1">KEN8</strain>
        <tissue evidence="1">Leaf</tissue>
    </source>
</reference>